<dbReference type="SUPFAM" id="SSF53098">
    <property type="entry name" value="Ribonuclease H-like"/>
    <property type="match status" value="1"/>
</dbReference>
<dbReference type="InterPro" id="IPR043128">
    <property type="entry name" value="Rev_trsase/Diguanyl_cyclase"/>
</dbReference>
<dbReference type="InterPro" id="IPR043502">
    <property type="entry name" value="DNA/RNA_pol_sf"/>
</dbReference>
<dbReference type="SUPFAM" id="SSF56672">
    <property type="entry name" value="DNA/RNA polymerases"/>
    <property type="match status" value="1"/>
</dbReference>
<dbReference type="Gene3D" id="3.30.420.10">
    <property type="entry name" value="Ribonuclease H-like superfamily/Ribonuclease H"/>
    <property type="match status" value="1"/>
</dbReference>
<evidence type="ECO:0000313" key="1">
    <source>
        <dbReference type="EMBL" id="KAJ0215728.1"/>
    </source>
</evidence>
<gene>
    <name evidence="1" type="ORF">LSAT_V11C300153250</name>
</gene>
<evidence type="ECO:0000313" key="2">
    <source>
        <dbReference type="Proteomes" id="UP000235145"/>
    </source>
</evidence>
<dbReference type="PANTHER" id="PTHR48475:SF2">
    <property type="entry name" value="RIBONUCLEASE H"/>
    <property type="match status" value="1"/>
</dbReference>
<keyword evidence="2" id="KW-1185">Reference proteome</keyword>
<protein>
    <recommendedName>
        <fullName evidence="3">Reverse transcriptase domain-containing protein</fullName>
    </recommendedName>
</protein>
<sequence>MSKEDEEKTAYYTDHGAFCYAKNLFILMNIGVTYQCLVESIFAKQIGRNIEVYIDDMVIKSSDERRLMEDVKETFITLEKVKMNVEEGQFQGYYVTEQGIQPSPANVVELMEVLSPHTLWDAQGLNHKLIILNHFISNSKEKDISLFHTLKGYIEKRNFHWTPATETTLQQISSVPGETLQVYLTGSIEAISSVLVVEREGRQTPVYFVSRALQGPETHYRNLESLEIELGEHDISYRPCINIKGQVLADFLLEIPGEVKTTAHREDLLGLSRRKGIQGWSLYTKGASSKEGLGTGLILTSPDGEEITYALRFDFHTSNNEVDYEALLVDLRLARQIGTNMVIVLMDSRLAANQNRREDSLNKLASTCFNHLSKKVLVELLKERSVDER</sequence>
<evidence type="ECO:0008006" key="3">
    <source>
        <dbReference type="Google" id="ProtNLM"/>
    </source>
</evidence>
<dbReference type="InterPro" id="IPR036397">
    <property type="entry name" value="RNaseH_sf"/>
</dbReference>
<dbReference type="PANTHER" id="PTHR48475">
    <property type="entry name" value="RIBONUCLEASE H"/>
    <property type="match status" value="1"/>
</dbReference>
<dbReference type="EMBL" id="NBSK02000003">
    <property type="protein sequence ID" value="KAJ0215728.1"/>
    <property type="molecule type" value="Genomic_DNA"/>
</dbReference>
<dbReference type="Gene3D" id="3.30.70.270">
    <property type="match status" value="1"/>
</dbReference>
<dbReference type="InterPro" id="IPR012337">
    <property type="entry name" value="RNaseH-like_sf"/>
</dbReference>
<comment type="caution">
    <text evidence="1">The sequence shown here is derived from an EMBL/GenBank/DDBJ whole genome shotgun (WGS) entry which is preliminary data.</text>
</comment>
<accession>A0A9R1W1F4</accession>
<organism evidence="1 2">
    <name type="scientific">Lactuca sativa</name>
    <name type="common">Garden lettuce</name>
    <dbReference type="NCBI Taxonomy" id="4236"/>
    <lineage>
        <taxon>Eukaryota</taxon>
        <taxon>Viridiplantae</taxon>
        <taxon>Streptophyta</taxon>
        <taxon>Embryophyta</taxon>
        <taxon>Tracheophyta</taxon>
        <taxon>Spermatophyta</taxon>
        <taxon>Magnoliopsida</taxon>
        <taxon>eudicotyledons</taxon>
        <taxon>Gunneridae</taxon>
        <taxon>Pentapetalae</taxon>
        <taxon>asterids</taxon>
        <taxon>campanulids</taxon>
        <taxon>Asterales</taxon>
        <taxon>Asteraceae</taxon>
        <taxon>Cichorioideae</taxon>
        <taxon>Cichorieae</taxon>
        <taxon>Lactucinae</taxon>
        <taxon>Lactuca</taxon>
    </lineage>
</organism>
<dbReference type="GO" id="GO:0003676">
    <property type="term" value="F:nucleic acid binding"/>
    <property type="evidence" value="ECO:0007669"/>
    <property type="project" value="InterPro"/>
</dbReference>
<dbReference type="AlphaFoldDB" id="A0A9R1W1F4"/>
<reference evidence="1 2" key="1">
    <citation type="journal article" date="2017" name="Nat. Commun.">
        <title>Genome assembly with in vitro proximity ligation data and whole-genome triplication in lettuce.</title>
        <authorList>
            <person name="Reyes-Chin-Wo S."/>
            <person name="Wang Z."/>
            <person name="Yang X."/>
            <person name="Kozik A."/>
            <person name="Arikit S."/>
            <person name="Song C."/>
            <person name="Xia L."/>
            <person name="Froenicke L."/>
            <person name="Lavelle D.O."/>
            <person name="Truco M.J."/>
            <person name="Xia R."/>
            <person name="Zhu S."/>
            <person name="Xu C."/>
            <person name="Xu H."/>
            <person name="Xu X."/>
            <person name="Cox K."/>
            <person name="Korf I."/>
            <person name="Meyers B.C."/>
            <person name="Michelmore R.W."/>
        </authorList>
    </citation>
    <scope>NUCLEOTIDE SEQUENCE [LARGE SCALE GENOMIC DNA]</scope>
    <source>
        <strain evidence="2">cv. Salinas</strain>
        <tissue evidence="1">Seedlings</tissue>
    </source>
</reference>
<proteinExistence type="predicted"/>
<name>A0A9R1W1F4_LACSA</name>
<dbReference type="Proteomes" id="UP000235145">
    <property type="component" value="Unassembled WGS sequence"/>
</dbReference>